<accession>A0A0A8KGH7</accession>
<dbReference type="Proteomes" id="UP000188855">
    <property type="component" value="Unassembled WGS sequence"/>
</dbReference>
<gene>
    <name evidence="4" type="ORF">BMT91_26735</name>
    <name evidence="2" type="ORF">F9B07_27700</name>
    <name evidence="3" type="ORF">G5603_26490</name>
    <name evidence="5" type="ORF">NCTC10279_00088</name>
    <name evidence="1" type="ORF">P6223_004925</name>
</gene>
<dbReference type="EMBL" id="ABLFQU030000075">
    <property type="protein sequence ID" value="EMM0028248.1"/>
    <property type="molecule type" value="Genomic_DNA"/>
</dbReference>
<comment type="caution">
    <text evidence="2">The sequence shown here is derived from an EMBL/GenBank/DDBJ whole genome shotgun (WGS) entry which is preliminary data.</text>
</comment>
<reference evidence="5 7" key="2">
    <citation type="submission" date="2018-06" db="EMBL/GenBank/DDBJ databases">
        <authorList>
            <consortium name="Pathogen Informatics"/>
            <person name="Doyle S."/>
        </authorList>
    </citation>
    <scope>NUCLEOTIDE SEQUENCE [LARGE SCALE GENOMIC DNA]</scope>
    <source>
        <strain evidence="5 7">NCTC10279</strain>
    </source>
</reference>
<name>A0A0A8KGH7_ECOLX</name>
<dbReference type="EMBL" id="UASG01000003">
    <property type="protein sequence ID" value="SPX27926.1"/>
    <property type="molecule type" value="Genomic_DNA"/>
</dbReference>
<evidence type="ECO:0000313" key="4">
    <source>
        <dbReference type="EMBL" id="OOK20891.1"/>
    </source>
</evidence>
<dbReference type="Proteomes" id="UP000250385">
    <property type="component" value="Unassembled WGS sequence"/>
</dbReference>
<sequence length="104" mass="12192">MHNDQHNYDLCLQAINERVKSECLLLLPQEHDAVKSIQAEPYGHLTPVTLGIIARALTQPMLMRIKTNINNWLNEELSYLDCEWDNHYAKTQKERIFSRLSSNR</sequence>
<dbReference type="EMBL" id="WCEW01000084">
    <property type="protein sequence ID" value="MTE92480.1"/>
    <property type="molecule type" value="Genomic_DNA"/>
</dbReference>
<reference evidence="3 8" key="4">
    <citation type="submission" date="2020-02" db="EMBL/GenBank/DDBJ databases">
        <title>WGS of Carbapenem-Resistant Enterobacteriaceae.</title>
        <authorList>
            <person name="Tokajian S."/>
            <person name="El Chaar M."/>
            <person name="El Khoury M."/>
        </authorList>
    </citation>
    <scope>NUCLEOTIDE SEQUENCE [LARGE SCALE GENOMIC DNA]</scope>
    <source>
        <strain evidence="3 8">ECM_75</strain>
    </source>
</reference>
<reference evidence="1" key="5">
    <citation type="submission" date="2024-02" db="EMBL/GenBank/DDBJ databases">
        <authorList>
            <consortium name="Clinical and Environmental Microbiology Branch: Whole genome sequencing antimicrobial resistance pathogens in the healthcare setting"/>
        </authorList>
    </citation>
    <scope>NUCLEOTIDE SEQUENCE</scope>
    <source>
        <strain evidence="1">2023CK-00345</strain>
    </source>
</reference>
<evidence type="ECO:0000313" key="9">
    <source>
        <dbReference type="Proteomes" id="UP000486847"/>
    </source>
</evidence>
<dbReference type="EMBL" id="JAAJRI010000062">
    <property type="protein sequence ID" value="NGE91652.1"/>
    <property type="molecule type" value="Genomic_DNA"/>
</dbReference>
<dbReference type="EMBL" id="MPAF01000174">
    <property type="protein sequence ID" value="OOK20891.1"/>
    <property type="molecule type" value="Genomic_DNA"/>
</dbReference>
<evidence type="ECO:0000313" key="1">
    <source>
        <dbReference type="EMBL" id="EMM0028248.1"/>
    </source>
</evidence>
<dbReference type="Proteomes" id="UP000472856">
    <property type="component" value="Unassembled WGS sequence"/>
</dbReference>
<evidence type="ECO:0000313" key="7">
    <source>
        <dbReference type="Proteomes" id="UP000250385"/>
    </source>
</evidence>
<reference evidence="2 9" key="3">
    <citation type="submission" date="2019-10" db="EMBL/GenBank/DDBJ databases">
        <title>Comparative genomic analysis of antimicrobial resistant Escherichia coli of diverse origin.</title>
        <authorList>
            <person name="Ghatak S."/>
            <person name="Milton A.P."/>
            <person name="Rhetso K."/>
            <person name="Purkait D."/>
            <person name="Das S."/>
            <person name="Puro K.-U."/>
            <person name="Shakuntala I."/>
            <person name="Sen A."/>
            <person name="Sanjukta R."/>
            <person name="Priya G.B."/>
            <person name="Mawlong M."/>
            <person name="Lyngdoh V."/>
            <person name="Rynghang J."/>
            <person name="Mawphlang B.L."/>
        </authorList>
    </citation>
    <scope>NUCLEOTIDE SEQUENCE [LARGE SCALE GENOMIC DNA]</scope>
    <source>
        <strain evidence="2 9">SE161</strain>
    </source>
</reference>
<evidence type="ECO:0000313" key="8">
    <source>
        <dbReference type="Proteomes" id="UP000472856"/>
    </source>
</evidence>
<reference evidence="4 6" key="1">
    <citation type="submission" date="2016-10" db="EMBL/GenBank/DDBJ databases">
        <title>Whole genome sequences of antibiotic resistant commensal Escherichia coli from healthy Australian adults.</title>
        <authorList>
            <person name="Moran R.A."/>
            <person name="Anantham S."/>
            <person name="Nigro S.J."/>
            <person name="Holt K.E."/>
            <person name="Hall R.M."/>
        </authorList>
    </citation>
    <scope>NUCLEOTIDE SEQUENCE [LARGE SCALE GENOMIC DNA]</scope>
    <source>
        <strain evidence="4 6">2.3-R4</strain>
    </source>
</reference>
<organism evidence="2 9">
    <name type="scientific">Escherichia coli</name>
    <dbReference type="NCBI Taxonomy" id="562"/>
    <lineage>
        <taxon>Bacteria</taxon>
        <taxon>Pseudomonadati</taxon>
        <taxon>Pseudomonadota</taxon>
        <taxon>Gammaproteobacteria</taxon>
        <taxon>Enterobacterales</taxon>
        <taxon>Enterobacteriaceae</taxon>
        <taxon>Escherichia</taxon>
    </lineage>
</organism>
<protein>
    <submittedName>
        <fullName evidence="2">Uncharacterized protein</fullName>
    </submittedName>
</protein>
<dbReference type="RefSeq" id="WP_000551290.1">
    <property type="nucleotide sequence ID" value="NZ_AP022298.1"/>
</dbReference>
<evidence type="ECO:0000313" key="6">
    <source>
        <dbReference type="Proteomes" id="UP000188855"/>
    </source>
</evidence>
<dbReference type="Proteomes" id="UP000486847">
    <property type="component" value="Unassembled WGS sequence"/>
</dbReference>
<evidence type="ECO:0000313" key="3">
    <source>
        <dbReference type="EMBL" id="NGE91652.1"/>
    </source>
</evidence>
<evidence type="ECO:0000313" key="2">
    <source>
        <dbReference type="EMBL" id="MTE92480.1"/>
    </source>
</evidence>
<dbReference type="AlphaFoldDB" id="A0A0A8KGH7"/>
<proteinExistence type="predicted"/>
<evidence type="ECO:0000313" key="5">
    <source>
        <dbReference type="EMBL" id="SPX27926.1"/>
    </source>
</evidence>